<dbReference type="OrthoDB" id="950603at2"/>
<gene>
    <name evidence="2" type="ORF">E0F88_06230</name>
</gene>
<sequence>MHRCFPLLILFSLRLIAQPHFTGLRGGITLNVLGTAPSTMISAEMPFSYRKGGFWNADAGIGLPSAGRKNNRPPGLEAGTTYNFILNPYHRSLCSPAPSYHSFETYLETGAALSIFEPSSASLPNELYKNTYFSPMGIIGLRFHLVKPRWIYICKARMTPLLDREFAVWGGFSLGLGWR</sequence>
<comment type="caution">
    <text evidence="2">The sequence shown here is derived from an EMBL/GenBank/DDBJ whole genome shotgun (WGS) entry which is preliminary data.</text>
</comment>
<proteinExistence type="predicted"/>
<name>A0A4R5DXS8_9BACT</name>
<evidence type="ECO:0008006" key="4">
    <source>
        <dbReference type="Google" id="ProtNLM"/>
    </source>
</evidence>
<feature type="signal peptide" evidence="1">
    <location>
        <begin position="1"/>
        <end position="17"/>
    </location>
</feature>
<organism evidence="2 3">
    <name type="scientific">Dyadobacter psychrotolerans</name>
    <dbReference type="NCBI Taxonomy" id="2541721"/>
    <lineage>
        <taxon>Bacteria</taxon>
        <taxon>Pseudomonadati</taxon>
        <taxon>Bacteroidota</taxon>
        <taxon>Cytophagia</taxon>
        <taxon>Cytophagales</taxon>
        <taxon>Spirosomataceae</taxon>
        <taxon>Dyadobacter</taxon>
    </lineage>
</organism>
<protein>
    <recommendedName>
        <fullName evidence="4">Outer membrane protein beta-barrel domain-containing protein</fullName>
    </recommendedName>
</protein>
<dbReference type="Proteomes" id="UP000294850">
    <property type="component" value="Unassembled WGS sequence"/>
</dbReference>
<evidence type="ECO:0000256" key="1">
    <source>
        <dbReference type="SAM" id="SignalP"/>
    </source>
</evidence>
<evidence type="ECO:0000313" key="3">
    <source>
        <dbReference type="Proteomes" id="UP000294850"/>
    </source>
</evidence>
<reference evidence="2 3" key="1">
    <citation type="submission" date="2019-03" db="EMBL/GenBank/DDBJ databases">
        <title>Dyadobacter AR-3-6 sp. nov., isolated from arctic soil.</title>
        <authorList>
            <person name="Chaudhary D.K."/>
        </authorList>
    </citation>
    <scope>NUCLEOTIDE SEQUENCE [LARGE SCALE GENOMIC DNA]</scope>
    <source>
        <strain evidence="2 3">AR-3-6</strain>
    </source>
</reference>
<dbReference type="RefSeq" id="WP_131957350.1">
    <property type="nucleotide sequence ID" value="NZ_SMFL01000002.1"/>
</dbReference>
<keyword evidence="1" id="KW-0732">Signal</keyword>
<dbReference type="AlphaFoldDB" id="A0A4R5DXS8"/>
<dbReference type="EMBL" id="SMFL01000002">
    <property type="protein sequence ID" value="TDE17484.1"/>
    <property type="molecule type" value="Genomic_DNA"/>
</dbReference>
<accession>A0A4R5DXS8</accession>
<feature type="chain" id="PRO_5020979183" description="Outer membrane protein beta-barrel domain-containing protein" evidence="1">
    <location>
        <begin position="18"/>
        <end position="179"/>
    </location>
</feature>
<keyword evidence="3" id="KW-1185">Reference proteome</keyword>
<evidence type="ECO:0000313" key="2">
    <source>
        <dbReference type="EMBL" id="TDE17484.1"/>
    </source>
</evidence>